<dbReference type="EMBL" id="JAJIRN010000028">
    <property type="protein sequence ID" value="MCV2371411.1"/>
    <property type="molecule type" value="Genomic_DNA"/>
</dbReference>
<keyword evidence="2" id="KW-1185">Reference proteome</keyword>
<comment type="caution">
    <text evidence="1">The sequence shown here is derived from an EMBL/GenBank/DDBJ whole genome shotgun (WGS) entry which is preliminary data.</text>
</comment>
<dbReference type="Proteomes" id="UP001209701">
    <property type="component" value="Unassembled WGS sequence"/>
</dbReference>
<organism evidence="1 2">
    <name type="scientific">Roseateles oligotrophus</name>
    <dbReference type="NCBI Taxonomy" id="1769250"/>
    <lineage>
        <taxon>Bacteria</taxon>
        <taxon>Pseudomonadati</taxon>
        <taxon>Pseudomonadota</taxon>
        <taxon>Betaproteobacteria</taxon>
        <taxon>Burkholderiales</taxon>
        <taxon>Sphaerotilaceae</taxon>
        <taxon>Roseateles</taxon>
    </lineage>
</organism>
<gene>
    <name evidence="1" type="ORF">LNV07_25270</name>
</gene>
<proteinExistence type="predicted"/>
<sequence>MKIFSIVPALLLAGCATTGGTHDTVAVVGKVLETFDVSAEAPSSGGAYQPGMGGAVGGAVAGLLMWSGKDPAHTIYVVKLPDDSKRYVRQQGKVSIGDCVAVVTEKPKIGQESWLYGQASLKQSKDCM</sequence>
<evidence type="ECO:0000313" key="2">
    <source>
        <dbReference type="Proteomes" id="UP001209701"/>
    </source>
</evidence>
<accession>A0ABT2YMX8</accession>
<dbReference type="PROSITE" id="PS51257">
    <property type="entry name" value="PROKAR_LIPOPROTEIN"/>
    <property type="match status" value="1"/>
</dbReference>
<reference evidence="1 2" key="1">
    <citation type="submission" date="2021-11" db="EMBL/GenBank/DDBJ databases">
        <authorList>
            <person name="Liang Q."/>
            <person name="Mou H."/>
            <person name="Liu Z."/>
        </authorList>
    </citation>
    <scope>NUCLEOTIDE SEQUENCE [LARGE SCALE GENOMIC DNA]</scope>
    <source>
        <strain evidence="1 2">CHU3</strain>
    </source>
</reference>
<evidence type="ECO:0008006" key="3">
    <source>
        <dbReference type="Google" id="ProtNLM"/>
    </source>
</evidence>
<dbReference type="RefSeq" id="WP_263573990.1">
    <property type="nucleotide sequence ID" value="NZ_JAJIRN010000028.1"/>
</dbReference>
<evidence type="ECO:0000313" key="1">
    <source>
        <dbReference type="EMBL" id="MCV2371411.1"/>
    </source>
</evidence>
<protein>
    <recommendedName>
        <fullName evidence="3">Lipoprotein</fullName>
    </recommendedName>
</protein>
<name>A0ABT2YMX8_9BURK</name>